<organism evidence="1 2">
    <name type="scientific">Fusarium beomiforme</name>
    <dbReference type="NCBI Taxonomy" id="44412"/>
    <lineage>
        <taxon>Eukaryota</taxon>
        <taxon>Fungi</taxon>
        <taxon>Dikarya</taxon>
        <taxon>Ascomycota</taxon>
        <taxon>Pezizomycotina</taxon>
        <taxon>Sordariomycetes</taxon>
        <taxon>Hypocreomycetidae</taxon>
        <taxon>Hypocreales</taxon>
        <taxon>Nectriaceae</taxon>
        <taxon>Fusarium</taxon>
        <taxon>Fusarium burgessii species complex</taxon>
    </lineage>
</organism>
<gene>
    <name evidence="1" type="ORF">FBEOM_8647</name>
</gene>
<name>A0A9P5DWM5_9HYPO</name>
<protein>
    <submittedName>
        <fullName evidence="1">Regulatory alcR</fullName>
    </submittedName>
</protein>
<dbReference type="Proteomes" id="UP000730481">
    <property type="component" value="Unassembled WGS sequence"/>
</dbReference>
<keyword evidence="2" id="KW-1185">Reference proteome</keyword>
<sequence>MLDLYFQPHEAILPANLPFGPLCSSMDGEADQGVDNTVHSLQLLLWEQAKVALRENTEVECFRIVYAEFIFSITERPHSRQDIDPVMQDSESKHHTLDSPAYLEAGIPIIGQLLSNERPSFHLEQAARKMLALKCRFEMEELRSRSRSEAGLAPQQQQTLGFLYWLLVMFDTVVSPLKSRPVVIADEYCRPDSLQNTDCQWRLDMFLKDDSEMPRSLRWPCSPEIAARAIIKAAPIKVLLYRQLFYIQNALRKQSSTHDILSATKGAVAVCRYWDMTYASFFQGLLQGYDGVSAQLRSWFVCIFTAWNLGTLVLADLVELVYEKTSPGDKIVYAQNKPMDMRRSSAINLAELAGAVIPQKNDQGQLPKYHAASLPLSYVIIE</sequence>
<dbReference type="AlphaFoldDB" id="A0A9P5DWM5"/>
<proteinExistence type="predicted"/>
<accession>A0A9P5DWM5</accession>
<dbReference type="EMBL" id="PVQB02000410">
    <property type="protein sequence ID" value="KAF4337469.1"/>
    <property type="molecule type" value="Genomic_DNA"/>
</dbReference>
<reference evidence="1" key="1">
    <citation type="journal article" date="2017" name="Mycologia">
        <title>Fusarium algeriense, sp. nov., a novel toxigenic crown rot pathogen of durum wheat from Algeria is nested in the Fusarium burgessii species complex.</title>
        <authorList>
            <person name="Laraba I."/>
            <person name="Keddad A."/>
            <person name="Boureghda H."/>
            <person name="Abdallah N."/>
            <person name="Vaughan M.M."/>
            <person name="Proctor R.H."/>
            <person name="Busman M."/>
            <person name="O'Donnell K."/>
        </authorList>
    </citation>
    <scope>NUCLEOTIDE SEQUENCE</scope>
    <source>
        <strain evidence="1">NRRL 25174</strain>
    </source>
</reference>
<comment type="caution">
    <text evidence="1">The sequence shown here is derived from an EMBL/GenBank/DDBJ whole genome shotgun (WGS) entry which is preliminary data.</text>
</comment>
<reference evidence="1" key="2">
    <citation type="submission" date="2020-02" db="EMBL/GenBank/DDBJ databases">
        <title>Identification and distribution of gene clusters putatively required for synthesis of sphingolipid metabolism inhibitors in phylogenetically diverse species of the filamentous fungus Fusarium.</title>
        <authorList>
            <person name="Kim H.-S."/>
            <person name="Busman M."/>
            <person name="Brown D.W."/>
            <person name="Divon H."/>
            <person name="Uhlig S."/>
            <person name="Proctor R.H."/>
        </authorList>
    </citation>
    <scope>NUCLEOTIDE SEQUENCE</scope>
    <source>
        <strain evidence="1">NRRL 25174</strain>
    </source>
</reference>
<evidence type="ECO:0000313" key="2">
    <source>
        <dbReference type="Proteomes" id="UP000730481"/>
    </source>
</evidence>
<dbReference type="OrthoDB" id="5958943at2759"/>
<evidence type="ECO:0000313" key="1">
    <source>
        <dbReference type="EMBL" id="KAF4337469.1"/>
    </source>
</evidence>